<dbReference type="InterPro" id="IPR037167">
    <property type="entry name" value="Peptidase_S11_C_sf"/>
</dbReference>
<evidence type="ECO:0000256" key="15">
    <source>
        <dbReference type="RuleBase" id="RU004016"/>
    </source>
</evidence>
<feature type="domain" description="Peptidase S11 D-Ala-D-Ala carboxypeptidase A C-terminal" evidence="17">
    <location>
        <begin position="273"/>
        <end position="362"/>
    </location>
</feature>
<dbReference type="SMART" id="SM00936">
    <property type="entry name" value="PBP5_C"/>
    <property type="match status" value="1"/>
</dbReference>
<feature type="active site" description="Acyl-ester intermediate" evidence="13">
    <location>
        <position position="64"/>
    </location>
</feature>
<keyword evidence="10" id="KW-0573">Peptidoglycan synthesis</keyword>
<dbReference type="Pfam" id="PF07943">
    <property type="entry name" value="PBP5_C"/>
    <property type="match status" value="1"/>
</dbReference>
<evidence type="ECO:0000256" key="14">
    <source>
        <dbReference type="PIRSR" id="PIRSR618044-2"/>
    </source>
</evidence>
<name>A0AAE3K246_9BACT</name>
<accession>A0AAE3K246</accession>
<dbReference type="PANTHER" id="PTHR21581:SF33">
    <property type="entry name" value="D-ALANYL-D-ALANINE CARBOXYPEPTIDASE DACB"/>
    <property type="match status" value="1"/>
</dbReference>
<dbReference type="AlphaFoldDB" id="A0AAE3K246"/>
<comment type="similarity">
    <text evidence="3 15">Belongs to the peptidase S11 family.</text>
</comment>
<evidence type="ECO:0000256" key="9">
    <source>
        <dbReference type="ARBA" id="ARBA00022960"/>
    </source>
</evidence>
<dbReference type="GO" id="GO:0071555">
    <property type="term" value="P:cell wall organization"/>
    <property type="evidence" value="ECO:0007669"/>
    <property type="project" value="UniProtKB-KW"/>
</dbReference>
<dbReference type="InterPro" id="IPR001967">
    <property type="entry name" value="Peptidase_S11_N"/>
</dbReference>
<dbReference type="Pfam" id="PF00768">
    <property type="entry name" value="Peptidase_S11"/>
    <property type="match status" value="1"/>
</dbReference>
<dbReference type="PANTHER" id="PTHR21581">
    <property type="entry name" value="D-ALANYL-D-ALANINE CARBOXYPEPTIDASE"/>
    <property type="match status" value="1"/>
</dbReference>
<evidence type="ECO:0000256" key="4">
    <source>
        <dbReference type="ARBA" id="ARBA00012448"/>
    </source>
</evidence>
<evidence type="ECO:0000256" key="13">
    <source>
        <dbReference type="PIRSR" id="PIRSR618044-1"/>
    </source>
</evidence>
<gene>
    <name evidence="18" type="ORF">MR241_08425</name>
</gene>
<evidence type="ECO:0000313" key="18">
    <source>
        <dbReference type="EMBL" id="MCI5756299.1"/>
    </source>
</evidence>
<protein>
    <recommendedName>
        <fullName evidence="4">serine-type D-Ala-D-Ala carboxypeptidase</fullName>
        <ecNumber evidence="4">3.4.16.4</ecNumber>
    </recommendedName>
</protein>
<dbReference type="InterPro" id="IPR018044">
    <property type="entry name" value="Peptidase_S11"/>
</dbReference>
<keyword evidence="7 16" id="KW-0732">Signal</keyword>
<dbReference type="Gene3D" id="2.60.410.10">
    <property type="entry name" value="D-Ala-D-Ala carboxypeptidase, C-terminal domain"/>
    <property type="match status" value="1"/>
</dbReference>
<keyword evidence="8" id="KW-0378">Hydrolase</keyword>
<evidence type="ECO:0000256" key="1">
    <source>
        <dbReference type="ARBA" id="ARBA00003217"/>
    </source>
</evidence>
<proteinExistence type="inferred from homology"/>
<dbReference type="EC" id="3.4.16.4" evidence="4"/>
<evidence type="ECO:0000256" key="12">
    <source>
        <dbReference type="ARBA" id="ARBA00034000"/>
    </source>
</evidence>
<evidence type="ECO:0000256" key="5">
    <source>
        <dbReference type="ARBA" id="ARBA00022645"/>
    </source>
</evidence>
<evidence type="ECO:0000256" key="6">
    <source>
        <dbReference type="ARBA" id="ARBA00022670"/>
    </source>
</evidence>
<comment type="catalytic activity">
    <reaction evidence="12">
        <text>Preferential cleavage: (Ac)2-L-Lys-D-Ala-|-D-Ala. Also transpeptidation of peptidyl-alanyl moieties that are N-acyl substituents of D-alanine.</text>
        <dbReference type="EC" id="3.4.16.4"/>
    </reaction>
</comment>
<feature type="signal peptide" evidence="16">
    <location>
        <begin position="1"/>
        <end position="24"/>
    </location>
</feature>
<evidence type="ECO:0000256" key="8">
    <source>
        <dbReference type="ARBA" id="ARBA00022801"/>
    </source>
</evidence>
<comment type="pathway">
    <text evidence="2">Cell wall biogenesis; peptidoglycan biosynthesis.</text>
</comment>
<dbReference type="EMBL" id="JALEMU010000133">
    <property type="protein sequence ID" value="MCI5756299.1"/>
    <property type="molecule type" value="Genomic_DNA"/>
</dbReference>
<keyword evidence="11" id="KW-0961">Cell wall biogenesis/degradation</keyword>
<comment type="function">
    <text evidence="1">Removes C-terminal D-alanyl residues from sugar-peptide cell wall precursors.</text>
</comment>
<dbReference type="InterPro" id="IPR012907">
    <property type="entry name" value="Peptidase_S11_C"/>
</dbReference>
<evidence type="ECO:0000256" key="11">
    <source>
        <dbReference type="ARBA" id="ARBA00023316"/>
    </source>
</evidence>
<dbReference type="InterPro" id="IPR015956">
    <property type="entry name" value="Peniciliin-bd_prot_C_sf"/>
</dbReference>
<evidence type="ECO:0000256" key="3">
    <source>
        <dbReference type="ARBA" id="ARBA00007164"/>
    </source>
</evidence>
<dbReference type="Proteomes" id="UP001139365">
    <property type="component" value="Unassembled WGS sequence"/>
</dbReference>
<dbReference type="Gene3D" id="3.40.710.10">
    <property type="entry name" value="DD-peptidase/beta-lactamase superfamily"/>
    <property type="match status" value="1"/>
</dbReference>
<reference evidence="18 19" key="1">
    <citation type="submission" date="2022-03" db="EMBL/GenBank/DDBJ databases">
        <title>Metagenome-assembled genomes from swine fecal metagenomes.</title>
        <authorList>
            <person name="Holman D.B."/>
            <person name="Kommadath A."/>
        </authorList>
    </citation>
    <scope>NUCLEOTIDE SEQUENCE [LARGE SCALE GENOMIC DNA]</scope>
    <source>
        <strain evidence="18">SUG147</strain>
    </source>
</reference>
<feature type="chain" id="PRO_5041907797" description="serine-type D-Ala-D-Ala carboxypeptidase" evidence="16">
    <location>
        <begin position="25"/>
        <end position="379"/>
    </location>
</feature>
<evidence type="ECO:0000256" key="10">
    <source>
        <dbReference type="ARBA" id="ARBA00022984"/>
    </source>
</evidence>
<feature type="binding site" evidence="14">
    <location>
        <position position="226"/>
    </location>
    <ligand>
        <name>substrate</name>
    </ligand>
</feature>
<sequence>MKTPKKLIKRLSAVLMAGIMFAGAAAVRAEGVPSVSASSALLLDAGSGRVIFEKDADTERPMASTTKIMTALIAVERCDLKETVTVPEKAVGVEGSSVYLYRDEKLTVEELVLAMMLESANDAATAIAIGIAGSVGDFAVLMNRRAEELGLSRTSFENPHGLDGENHYTTARDLAVLTAFAMKNETFRRIVSTYRSVIPMKDGEGSRLLVNHNRLLKSYDGAIGVKTGFTKKSGRCLVTAAERNGVMLIAVTLNDPDDWLDHRKMLDYGFSMIERVPLTGENGVAGTVSVTGGLSETVGYHSDGAVSADLVKGAHSLRTVIEMPHFLYAPVRAGEAVGRAVFYDGDTEIASCELYADGDVEMKETKKTFFERIKDILGY</sequence>
<evidence type="ECO:0000313" key="19">
    <source>
        <dbReference type="Proteomes" id="UP001139365"/>
    </source>
</evidence>
<feature type="active site" description="Proton acceptor" evidence="13">
    <location>
        <position position="67"/>
    </location>
</feature>
<evidence type="ECO:0000259" key="17">
    <source>
        <dbReference type="SMART" id="SM00936"/>
    </source>
</evidence>
<dbReference type="GO" id="GO:0009252">
    <property type="term" value="P:peptidoglycan biosynthetic process"/>
    <property type="evidence" value="ECO:0007669"/>
    <property type="project" value="UniProtKB-KW"/>
</dbReference>
<dbReference type="InterPro" id="IPR012338">
    <property type="entry name" value="Beta-lactam/transpept-like"/>
</dbReference>
<dbReference type="GO" id="GO:0006508">
    <property type="term" value="P:proteolysis"/>
    <property type="evidence" value="ECO:0007669"/>
    <property type="project" value="UniProtKB-KW"/>
</dbReference>
<organism evidence="18 19">
    <name type="scientific">Candidatus Colimorpha enterica</name>
    <dbReference type="NCBI Taxonomy" id="3083063"/>
    <lineage>
        <taxon>Bacteria</taxon>
        <taxon>Pseudomonadati</taxon>
        <taxon>Bacteroidota</taxon>
        <taxon>Bacteroidia</taxon>
        <taxon>Bacteroidales</taxon>
        <taxon>Candidatus Colimorpha</taxon>
    </lineage>
</organism>
<dbReference type="GO" id="GO:0009002">
    <property type="term" value="F:serine-type D-Ala-D-Ala carboxypeptidase activity"/>
    <property type="evidence" value="ECO:0007669"/>
    <property type="project" value="UniProtKB-EC"/>
</dbReference>
<evidence type="ECO:0000256" key="16">
    <source>
        <dbReference type="SAM" id="SignalP"/>
    </source>
</evidence>
<comment type="caution">
    <text evidence="18">The sequence shown here is derived from an EMBL/GenBank/DDBJ whole genome shotgun (WGS) entry which is preliminary data.</text>
</comment>
<dbReference type="SUPFAM" id="SSF69189">
    <property type="entry name" value="Penicillin-binding protein associated domain"/>
    <property type="match status" value="1"/>
</dbReference>
<evidence type="ECO:0000256" key="7">
    <source>
        <dbReference type="ARBA" id="ARBA00022729"/>
    </source>
</evidence>
<keyword evidence="6" id="KW-0645">Protease</keyword>
<dbReference type="GO" id="GO:0008360">
    <property type="term" value="P:regulation of cell shape"/>
    <property type="evidence" value="ECO:0007669"/>
    <property type="project" value="UniProtKB-KW"/>
</dbReference>
<keyword evidence="9" id="KW-0133">Cell shape</keyword>
<dbReference type="SUPFAM" id="SSF56601">
    <property type="entry name" value="beta-lactamase/transpeptidase-like"/>
    <property type="match status" value="1"/>
</dbReference>
<evidence type="ECO:0000256" key="2">
    <source>
        <dbReference type="ARBA" id="ARBA00004752"/>
    </source>
</evidence>
<feature type="active site" evidence="13">
    <location>
        <position position="119"/>
    </location>
</feature>
<dbReference type="PRINTS" id="PR00725">
    <property type="entry name" value="DADACBPTASE1"/>
</dbReference>
<keyword evidence="5 18" id="KW-0121">Carboxypeptidase</keyword>